<dbReference type="GO" id="GO:0005975">
    <property type="term" value="P:carbohydrate metabolic process"/>
    <property type="evidence" value="ECO:0007669"/>
    <property type="project" value="InterPro"/>
</dbReference>
<dbReference type="InterPro" id="IPR006047">
    <property type="entry name" value="GH13_cat_dom"/>
</dbReference>
<dbReference type="RefSeq" id="WP_182583857.1">
    <property type="nucleotide sequence ID" value="NZ_JABVCQ010000015.1"/>
</dbReference>
<keyword evidence="3" id="KW-1185">Reference proteome</keyword>
<feature type="domain" description="Glycosyl hydrolase family 13 catalytic" evidence="1">
    <location>
        <begin position="5"/>
        <end position="327"/>
    </location>
</feature>
<dbReference type="InterPro" id="IPR017853">
    <property type="entry name" value="GH"/>
</dbReference>
<protein>
    <submittedName>
        <fullName evidence="2">Alpha-amylase</fullName>
    </submittedName>
</protein>
<accession>A0A839HC35</accession>
<proteinExistence type="predicted"/>
<dbReference type="PANTHER" id="PTHR47786:SF2">
    <property type="entry name" value="GLYCOSYL HYDROLASE FAMILY 13 CATALYTIC DOMAIN-CONTAINING PROTEIN"/>
    <property type="match status" value="1"/>
</dbReference>
<dbReference type="SUPFAM" id="SSF51445">
    <property type="entry name" value="(Trans)glycosidases"/>
    <property type="match status" value="1"/>
</dbReference>
<dbReference type="SMART" id="SM00642">
    <property type="entry name" value="Aamy"/>
    <property type="match status" value="1"/>
</dbReference>
<comment type="caution">
    <text evidence="2">The sequence shown here is derived from an EMBL/GenBank/DDBJ whole genome shotgun (WGS) entry which is preliminary data.</text>
</comment>
<evidence type="ECO:0000313" key="2">
    <source>
        <dbReference type="EMBL" id="MBB1126231.1"/>
    </source>
</evidence>
<dbReference type="Gene3D" id="3.20.20.80">
    <property type="entry name" value="Glycosidases"/>
    <property type="match status" value="1"/>
</dbReference>
<name>A0A839HC35_9GAMM</name>
<reference evidence="2 3" key="1">
    <citation type="journal article" date="2020" name="Arch. Microbiol.">
        <title>The genome sequence of the giant phototrophic gammaproteobacterium Thiospirillum jenense gives insight into its physiological properties and phylogenetic relationships.</title>
        <authorList>
            <person name="Imhoff J.F."/>
            <person name="Meyer T.E."/>
            <person name="Kyndt J.A."/>
        </authorList>
    </citation>
    <scope>NUCLEOTIDE SEQUENCE [LARGE SCALE GENOMIC DNA]</scope>
    <source>
        <strain evidence="2 3">DSM 216</strain>
    </source>
</reference>
<sequence length="427" mass="48423">MKIYNLFPLLAGDFSRWPPHLDRAAAMGFDWVFVNPIQQLGRSGSLYSIADYLAINPTFVTPNSDLTPDDQVRAVAAQAQSLGLGLITDLVINHCAIDSPLVTKHPEWFVLKHGQPTHPFCVEQDGSKVIWEDLAQFDHRKSPARPKLLDYCAAVIEHLISLGFRGFRCDAAYQIPAEFWRELIALSRANHPDLIFIAETLGCSPKQMRTTAAAGFDAIYNSAKWWDFDGEWLLDQYALTRTLAGSIAFPESHDTDRLLNETYGNVNALRQRYLFTALFSSHVMMTMGFEYGARRRLHVVNTRPEDWEAPNCDLTDFITHINGIKDRYPVLSSEAPIERLEHPHNPAILILRKCLPKSKAEALLIINKDPWNEQHFYTEDLYRLIRATSLLIDVSPDWPMDYLPTPFNFTLGPGMARVLVNDASLAK</sequence>
<organism evidence="2 3">
    <name type="scientific">Thiospirillum jenense</name>
    <dbReference type="NCBI Taxonomy" id="1653858"/>
    <lineage>
        <taxon>Bacteria</taxon>
        <taxon>Pseudomonadati</taxon>
        <taxon>Pseudomonadota</taxon>
        <taxon>Gammaproteobacteria</taxon>
        <taxon>Chromatiales</taxon>
        <taxon>Chromatiaceae</taxon>
        <taxon>Thiospirillum</taxon>
    </lineage>
</organism>
<dbReference type="AlphaFoldDB" id="A0A839HC35"/>
<dbReference type="PANTHER" id="PTHR47786">
    <property type="entry name" value="ALPHA-1,4-GLUCAN:MALTOSE-1-PHOSPHATE MALTOSYLTRANSFERASE"/>
    <property type="match status" value="1"/>
</dbReference>
<evidence type="ECO:0000313" key="3">
    <source>
        <dbReference type="Proteomes" id="UP000548632"/>
    </source>
</evidence>
<dbReference type="EMBL" id="JABVCQ010000015">
    <property type="protein sequence ID" value="MBB1126231.1"/>
    <property type="molecule type" value="Genomic_DNA"/>
</dbReference>
<gene>
    <name evidence="2" type="ORF">HUK38_08305</name>
</gene>
<evidence type="ECO:0000259" key="1">
    <source>
        <dbReference type="SMART" id="SM00642"/>
    </source>
</evidence>
<dbReference type="Pfam" id="PF14701">
    <property type="entry name" value="hDGE_amylase"/>
    <property type="match status" value="1"/>
</dbReference>
<dbReference type="InterPro" id="IPR032792">
    <property type="entry name" value="AGL_glucanoTrfase"/>
</dbReference>
<dbReference type="Proteomes" id="UP000548632">
    <property type="component" value="Unassembled WGS sequence"/>
</dbReference>